<dbReference type="GO" id="GO:0008233">
    <property type="term" value="F:peptidase activity"/>
    <property type="evidence" value="ECO:0007669"/>
    <property type="project" value="UniProtKB-KW"/>
</dbReference>
<dbReference type="EMBL" id="CP003382">
    <property type="protein sequence ID" value="AFZ69086.1"/>
    <property type="molecule type" value="Genomic_DNA"/>
</dbReference>
<dbReference type="RefSeq" id="WP_015237382.1">
    <property type="nucleotide sequence ID" value="NC_019793.1"/>
</dbReference>
<feature type="domain" description="Peptidase M20 dimerisation" evidence="4">
    <location>
        <begin position="187"/>
        <end position="343"/>
    </location>
</feature>
<evidence type="ECO:0000259" key="4">
    <source>
        <dbReference type="Pfam" id="PF07687"/>
    </source>
</evidence>
<evidence type="ECO:0000313" key="5">
    <source>
        <dbReference type="EMBL" id="AFZ69086.1"/>
    </source>
</evidence>
<dbReference type="Gene3D" id="3.30.70.360">
    <property type="match status" value="1"/>
</dbReference>
<dbReference type="SUPFAM" id="SSF53187">
    <property type="entry name" value="Zn-dependent exopeptidases"/>
    <property type="match status" value="1"/>
</dbReference>
<dbReference type="GO" id="GO:0006508">
    <property type="term" value="P:proteolysis"/>
    <property type="evidence" value="ECO:0007669"/>
    <property type="project" value="UniProtKB-KW"/>
</dbReference>
<evidence type="ECO:0000313" key="6">
    <source>
        <dbReference type="Proteomes" id="UP000010467"/>
    </source>
</evidence>
<dbReference type="PANTHER" id="PTHR43270:SF8">
    <property type="entry name" value="DI- AND TRIPEPTIDASE DUG2-RELATED"/>
    <property type="match status" value="1"/>
</dbReference>
<dbReference type="OrthoDB" id="9761532at2"/>
<keyword evidence="2" id="KW-0479">Metal-binding</keyword>
<dbReference type="InterPro" id="IPR002933">
    <property type="entry name" value="Peptidase_M20"/>
</dbReference>
<dbReference type="AlphaFoldDB" id="L0A5F2"/>
<dbReference type="PANTHER" id="PTHR43270">
    <property type="entry name" value="BETA-ALA-HIS DIPEPTIDASE"/>
    <property type="match status" value="1"/>
</dbReference>
<dbReference type="GO" id="GO:0005829">
    <property type="term" value="C:cytosol"/>
    <property type="evidence" value="ECO:0007669"/>
    <property type="project" value="TreeGrafter"/>
</dbReference>
<dbReference type="GO" id="GO:0009089">
    <property type="term" value="P:lysine biosynthetic process via diaminopimelate"/>
    <property type="evidence" value="ECO:0007669"/>
    <property type="project" value="TreeGrafter"/>
</dbReference>
<evidence type="ECO:0000256" key="1">
    <source>
        <dbReference type="ARBA" id="ARBA00022670"/>
    </source>
</evidence>
<dbReference type="PATRIC" id="fig|937777.3.peg.3671"/>
<dbReference type="Pfam" id="PF07687">
    <property type="entry name" value="M20_dimer"/>
    <property type="match status" value="1"/>
</dbReference>
<dbReference type="Proteomes" id="UP000010467">
    <property type="component" value="Chromosome"/>
</dbReference>
<dbReference type="STRING" id="937777.Deipe_3660"/>
<organism evidence="5 6">
    <name type="scientific">Deinococcus peraridilitoris (strain DSM 19664 / LMG 22246 / CIP 109416 / KR-200)</name>
    <dbReference type="NCBI Taxonomy" id="937777"/>
    <lineage>
        <taxon>Bacteria</taxon>
        <taxon>Thermotogati</taxon>
        <taxon>Deinococcota</taxon>
        <taxon>Deinococci</taxon>
        <taxon>Deinococcales</taxon>
        <taxon>Deinococcaceae</taxon>
        <taxon>Deinococcus</taxon>
    </lineage>
</organism>
<gene>
    <name evidence="5" type="ordered locus">Deipe_3660</name>
</gene>
<sequence>MFTSDLSETFERARRDLADLVKLQSVSAQGRQLPETADAVTVLLEAEGFTVKRYEGQVAPVLIAEAGQGARTVLLYNHYDVQPETPLELWDSPPFELTERAGRLYGRGASDDKGELISRLGALRALKASCDGELPFRVRWLIEGEEEIGSPSLARIVREHADELRADFCWWEFGTIDPAGRPVLYAGLKGILCLELRARVAQSDLHSQFGAVVDNPLYQLARALSSMRDEQGRVTIEGFHDDVRPASEADLGAVSRIPDESSALQETYGITGFLGNASGAEFYRRLALEPVLNINGVHGGYGDAGSKTVLPATAFAKLDFRLVPDQSPSRVAQLVREHLARIGLADVEVVELESHEEPARSDLTHPLVQLAVATARDVYGAEPVLHPSSGGSGPMHPFIEYLGMPVVAMGIGNLGGRVHAPNENIRLEDFQNGIRFGAEFFRRLAQY</sequence>
<reference evidence="6" key="1">
    <citation type="submission" date="2012-03" db="EMBL/GenBank/DDBJ databases">
        <title>Complete sequence of chromosome of Deinococcus peraridilitoris DSM 19664.</title>
        <authorList>
            <person name="Lucas S."/>
            <person name="Copeland A."/>
            <person name="Lapidus A."/>
            <person name="Glavina del Rio T."/>
            <person name="Dalin E."/>
            <person name="Tice H."/>
            <person name="Bruce D."/>
            <person name="Goodwin L."/>
            <person name="Pitluck S."/>
            <person name="Peters L."/>
            <person name="Mikhailova N."/>
            <person name="Lu M."/>
            <person name="Kyrpides N."/>
            <person name="Mavromatis K."/>
            <person name="Ivanova N."/>
            <person name="Brettin T."/>
            <person name="Detter J.C."/>
            <person name="Han C."/>
            <person name="Larimer F."/>
            <person name="Land M."/>
            <person name="Hauser L."/>
            <person name="Markowitz V."/>
            <person name="Cheng J.-F."/>
            <person name="Hugenholtz P."/>
            <person name="Woyke T."/>
            <person name="Wu D."/>
            <person name="Pukall R."/>
            <person name="Steenblock K."/>
            <person name="Brambilla E."/>
            <person name="Klenk H.-P."/>
            <person name="Eisen J.A."/>
        </authorList>
    </citation>
    <scope>NUCLEOTIDE SEQUENCE [LARGE SCALE GENOMIC DNA]</scope>
    <source>
        <strain evidence="6">DSM 19664 / LMG 22246 / CIP 109416 / KR-200</strain>
    </source>
</reference>
<dbReference type="KEGG" id="dpd:Deipe_3660"/>
<keyword evidence="3" id="KW-0378">Hydrolase</keyword>
<dbReference type="Pfam" id="PF01546">
    <property type="entry name" value="Peptidase_M20"/>
    <property type="match status" value="1"/>
</dbReference>
<dbReference type="InterPro" id="IPR051458">
    <property type="entry name" value="Cyt/Met_Dipeptidase"/>
</dbReference>
<dbReference type="Gene3D" id="3.40.630.10">
    <property type="entry name" value="Zn peptidases"/>
    <property type="match status" value="1"/>
</dbReference>
<keyword evidence="1" id="KW-0645">Protease</keyword>
<dbReference type="InterPro" id="IPR011650">
    <property type="entry name" value="Peptidase_M20_dimer"/>
</dbReference>
<protein>
    <submittedName>
        <fullName evidence="5">Acetylornithine deacetylase/succinyldiaminopimelate desuccinylase-like deacylase</fullName>
    </submittedName>
</protein>
<dbReference type="eggNOG" id="COG0624">
    <property type="taxonomic scope" value="Bacteria"/>
</dbReference>
<proteinExistence type="predicted"/>
<name>L0A5F2_DEIPD</name>
<dbReference type="HOGENOM" id="CLU_029469_2_1_0"/>
<dbReference type="GO" id="GO:0009014">
    <property type="term" value="F:succinyl-diaminopimelate desuccinylase activity"/>
    <property type="evidence" value="ECO:0007669"/>
    <property type="project" value="TreeGrafter"/>
</dbReference>
<evidence type="ECO:0000256" key="3">
    <source>
        <dbReference type="ARBA" id="ARBA00022801"/>
    </source>
</evidence>
<evidence type="ECO:0000256" key="2">
    <source>
        <dbReference type="ARBA" id="ARBA00022723"/>
    </source>
</evidence>
<dbReference type="GO" id="GO:0046872">
    <property type="term" value="F:metal ion binding"/>
    <property type="evidence" value="ECO:0007669"/>
    <property type="project" value="UniProtKB-KW"/>
</dbReference>
<accession>L0A5F2</accession>
<keyword evidence="6" id="KW-1185">Reference proteome</keyword>